<reference evidence="4 5" key="1">
    <citation type="submission" date="2020-08" db="EMBL/GenBank/DDBJ databases">
        <title>Genomic Encyclopedia of Type Strains, Phase IV (KMG-IV): sequencing the most valuable type-strain genomes for metagenomic binning, comparative biology and taxonomic classification.</title>
        <authorList>
            <person name="Goeker M."/>
        </authorList>
    </citation>
    <scope>NUCLEOTIDE SEQUENCE [LARGE SCALE GENOMIC DNA]</scope>
    <source>
        <strain evidence="4 5">DSM 25620</strain>
    </source>
</reference>
<evidence type="ECO:0000259" key="3">
    <source>
        <dbReference type="Pfam" id="PF22725"/>
    </source>
</evidence>
<dbReference type="AlphaFoldDB" id="A0A7W8ALQ3"/>
<evidence type="ECO:0000259" key="2">
    <source>
        <dbReference type="Pfam" id="PF01408"/>
    </source>
</evidence>
<dbReference type="GO" id="GO:0016491">
    <property type="term" value="F:oxidoreductase activity"/>
    <property type="evidence" value="ECO:0007669"/>
    <property type="project" value="UniProtKB-KW"/>
</dbReference>
<dbReference type="InterPro" id="IPR000683">
    <property type="entry name" value="Gfo/Idh/MocA-like_OxRdtase_N"/>
</dbReference>
<evidence type="ECO:0000313" key="4">
    <source>
        <dbReference type="EMBL" id="MBB5091571.1"/>
    </source>
</evidence>
<dbReference type="RefSeq" id="WP_075656673.1">
    <property type="nucleotide sequence ID" value="NZ_JACHIL010000003.1"/>
</dbReference>
<evidence type="ECO:0000313" key="5">
    <source>
        <dbReference type="Proteomes" id="UP000531231"/>
    </source>
</evidence>
<dbReference type="Pfam" id="PF01408">
    <property type="entry name" value="GFO_IDH_MocA"/>
    <property type="match status" value="1"/>
</dbReference>
<dbReference type="GO" id="GO:0000166">
    <property type="term" value="F:nucleotide binding"/>
    <property type="evidence" value="ECO:0007669"/>
    <property type="project" value="InterPro"/>
</dbReference>
<dbReference type="Gene3D" id="3.30.360.10">
    <property type="entry name" value="Dihydrodipicolinate Reductase, domain 2"/>
    <property type="match status" value="1"/>
</dbReference>
<feature type="domain" description="Gfo/Idh/MocA-like oxidoreductase N-terminal" evidence="2">
    <location>
        <begin position="2"/>
        <end position="119"/>
    </location>
</feature>
<keyword evidence="1" id="KW-0560">Oxidoreductase</keyword>
<dbReference type="EMBL" id="JACHIL010000003">
    <property type="protein sequence ID" value="MBB5091571.1"/>
    <property type="molecule type" value="Genomic_DNA"/>
</dbReference>
<dbReference type="InterPro" id="IPR055170">
    <property type="entry name" value="GFO_IDH_MocA-like_dom"/>
</dbReference>
<sequence>MRLLILGTGSMAHNHAMHFGAIKEVTIVAAVDPNLIRLQAFGLTHSIPRLFNTLEEAIAWGEFDAVANATPDASHCVTTLQALDADKHVFCEKPLATNYTDALAMVTAAQQSGKIGMVNLSYRNIAELSQARDMIRASVIGTPHHVEASYLQSWLVSKHWGDWRSDPAWLWRLSTKHGSNGVLGDVGIHILDFVTFGSDLDIDAISCRLKTFDKASENRIEGYELDANDSFVMTTSFSNGALGVVHASRWATGRINELKLCVYGDKGGLELRHWHQGTSLAICTGADVDDGNWQQVEAPAVRTTYQCFVDAVMKGDTQEPSFEQAAKIQRLLDIAMSSM</sequence>
<keyword evidence="5" id="KW-1185">Reference proteome</keyword>
<dbReference type="SUPFAM" id="SSF55347">
    <property type="entry name" value="Glyceraldehyde-3-phosphate dehydrogenase-like, C-terminal domain"/>
    <property type="match status" value="1"/>
</dbReference>
<accession>A0A7W8ALQ3</accession>
<dbReference type="Proteomes" id="UP000531231">
    <property type="component" value="Unassembled WGS sequence"/>
</dbReference>
<dbReference type="Gene3D" id="3.40.50.720">
    <property type="entry name" value="NAD(P)-binding Rossmann-like Domain"/>
    <property type="match status" value="1"/>
</dbReference>
<comment type="caution">
    <text evidence="4">The sequence shown here is derived from an EMBL/GenBank/DDBJ whole genome shotgun (WGS) entry which is preliminary data.</text>
</comment>
<evidence type="ECO:0000256" key="1">
    <source>
        <dbReference type="ARBA" id="ARBA00023002"/>
    </source>
</evidence>
<proteinExistence type="predicted"/>
<dbReference type="SUPFAM" id="SSF51735">
    <property type="entry name" value="NAD(P)-binding Rossmann-fold domains"/>
    <property type="match status" value="1"/>
</dbReference>
<dbReference type="PANTHER" id="PTHR43818:SF11">
    <property type="entry name" value="BCDNA.GH03377"/>
    <property type="match status" value="1"/>
</dbReference>
<gene>
    <name evidence="4" type="ORF">HNQ68_002112</name>
</gene>
<feature type="domain" description="GFO/IDH/MocA-like oxidoreductase" evidence="3">
    <location>
        <begin position="130"/>
        <end position="270"/>
    </location>
</feature>
<organism evidence="4 5">
    <name type="scientific">Pseudochrobactrum saccharolyticum</name>
    <dbReference type="NCBI Taxonomy" id="354352"/>
    <lineage>
        <taxon>Bacteria</taxon>
        <taxon>Pseudomonadati</taxon>
        <taxon>Pseudomonadota</taxon>
        <taxon>Alphaproteobacteria</taxon>
        <taxon>Hyphomicrobiales</taxon>
        <taxon>Brucellaceae</taxon>
        <taxon>Pseudochrobactrum</taxon>
    </lineage>
</organism>
<dbReference type="InterPro" id="IPR036291">
    <property type="entry name" value="NAD(P)-bd_dom_sf"/>
</dbReference>
<dbReference type="InterPro" id="IPR050463">
    <property type="entry name" value="Gfo/Idh/MocA_oxidrdct_glycsds"/>
</dbReference>
<dbReference type="PANTHER" id="PTHR43818">
    <property type="entry name" value="BCDNA.GH03377"/>
    <property type="match status" value="1"/>
</dbReference>
<protein>
    <submittedName>
        <fullName evidence="4">Putative dehydrogenase</fullName>
    </submittedName>
</protein>
<name>A0A7W8ALQ3_9HYPH</name>
<dbReference type="Pfam" id="PF22725">
    <property type="entry name" value="GFO_IDH_MocA_C3"/>
    <property type="match status" value="1"/>
</dbReference>